<comment type="similarity">
    <text evidence="7">Belongs to the binding-protein-dependent transport system permease family.</text>
</comment>
<evidence type="ECO:0000256" key="5">
    <source>
        <dbReference type="ARBA" id="ARBA00022989"/>
    </source>
</evidence>
<keyword evidence="4 7" id="KW-0812">Transmembrane</keyword>
<feature type="transmembrane region" description="Helical" evidence="7">
    <location>
        <begin position="276"/>
        <end position="303"/>
    </location>
</feature>
<dbReference type="Pfam" id="PF00528">
    <property type="entry name" value="BPD_transp_1"/>
    <property type="match status" value="1"/>
</dbReference>
<evidence type="ECO:0000313" key="9">
    <source>
        <dbReference type="EMBL" id="MFC7394526.1"/>
    </source>
</evidence>
<dbReference type="PROSITE" id="PS50928">
    <property type="entry name" value="ABC_TM1"/>
    <property type="match status" value="1"/>
</dbReference>
<feature type="domain" description="ABC transmembrane type-1" evidence="8">
    <location>
        <begin position="91"/>
        <end position="304"/>
    </location>
</feature>
<proteinExistence type="inferred from homology"/>
<reference evidence="10" key="1">
    <citation type="journal article" date="2019" name="Int. J. Syst. Evol. Microbiol.">
        <title>The Global Catalogue of Microorganisms (GCM) 10K type strain sequencing project: providing services to taxonomists for standard genome sequencing and annotation.</title>
        <authorList>
            <consortium name="The Broad Institute Genomics Platform"/>
            <consortium name="The Broad Institute Genome Sequencing Center for Infectious Disease"/>
            <person name="Wu L."/>
            <person name="Ma J."/>
        </authorList>
    </citation>
    <scope>NUCLEOTIDE SEQUENCE [LARGE SCALE GENOMIC DNA]</scope>
    <source>
        <strain evidence="10">CGMCC 1.16305</strain>
    </source>
</reference>
<keyword evidence="2 7" id="KW-0813">Transport</keyword>
<dbReference type="EMBL" id="JBHTCO010000020">
    <property type="protein sequence ID" value="MFC7394526.1"/>
    <property type="molecule type" value="Genomic_DNA"/>
</dbReference>
<evidence type="ECO:0000256" key="4">
    <source>
        <dbReference type="ARBA" id="ARBA00022692"/>
    </source>
</evidence>
<feature type="transmembrane region" description="Helical" evidence="7">
    <location>
        <begin position="31"/>
        <end position="50"/>
    </location>
</feature>
<evidence type="ECO:0000313" key="10">
    <source>
        <dbReference type="Proteomes" id="UP001596505"/>
    </source>
</evidence>
<name>A0ABW2PYQ9_9BACL</name>
<keyword evidence="6 7" id="KW-0472">Membrane</keyword>
<gene>
    <name evidence="9" type="ORF">ACFQRG_16335</name>
</gene>
<dbReference type="InterPro" id="IPR051393">
    <property type="entry name" value="ABC_transporter_permease"/>
</dbReference>
<organism evidence="9 10">
    <name type="scientific">Scopulibacillus cellulosilyticus</name>
    <dbReference type="NCBI Taxonomy" id="2665665"/>
    <lineage>
        <taxon>Bacteria</taxon>
        <taxon>Bacillati</taxon>
        <taxon>Bacillota</taxon>
        <taxon>Bacilli</taxon>
        <taxon>Bacillales</taxon>
        <taxon>Sporolactobacillaceae</taxon>
        <taxon>Scopulibacillus</taxon>
    </lineage>
</organism>
<evidence type="ECO:0000256" key="6">
    <source>
        <dbReference type="ARBA" id="ARBA00023136"/>
    </source>
</evidence>
<dbReference type="PANTHER" id="PTHR30193">
    <property type="entry name" value="ABC TRANSPORTER PERMEASE PROTEIN"/>
    <property type="match status" value="1"/>
</dbReference>
<protein>
    <submittedName>
        <fullName evidence="9">Carbohydrate ABC transporter permease</fullName>
    </submittedName>
</protein>
<dbReference type="InterPro" id="IPR000515">
    <property type="entry name" value="MetI-like"/>
</dbReference>
<comment type="caution">
    <text evidence="9">The sequence shown here is derived from an EMBL/GenBank/DDBJ whole genome shotgun (WGS) entry which is preliminary data.</text>
</comment>
<evidence type="ECO:0000256" key="7">
    <source>
        <dbReference type="RuleBase" id="RU363032"/>
    </source>
</evidence>
<evidence type="ECO:0000256" key="1">
    <source>
        <dbReference type="ARBA" id="ARBA00004651"/>
    </source>
</evidence>
<dbReference type="PANTHER" id="PTHR30193:SF37">
    <property type="entry name" value="INNER MEMBRANE ABC TRANSPORTER PERMEASE PROTEIN YCJO"/>
    <property type="match status" value="1"/>
</dbReference>
<dbReference type="Gene3D" id="1.10.3720.10">
    <property type="entry name" value="MetI-like"/>
    <property type="match status" value="1"/>
</dbReference>
<evidence type="ECO:0000256" key="3">
    <source>
        <dbReference type="ARBA" id="ARBA00022475"/>
    </source>
</evidence>
<feature type="transmembrane region" description="Helical" evidence="7">
    <location>
        <begin position="95"/>
        <end position="116"/>
    </location>
</feature>
<keyword evidence="3" id="KW-1003">Cell membrane</keyword>
<keyword evidence="10" id="KW-1185">Reference proteome</keyword>
<dbReference type="InterPro" id="IPR035906">
    <property type="entry name" value="MetI-like_sf"/>
</dbReference>
<feature type="transmembrane region" description="Helical" evidence="7">
    <location>
        <begin position="128"/>
        <end position="149"/>
    </location>
</feature>
<accession>A0ABW2PYQ9</accession>
<feature type="transmembrane region" description="Helical" evidence="7">
    <location>
        <begin position="236"/>
        <end position="256"/>
    </location>
</feature>
<evidence type="ECO:0000256" key="2">
    <source>
        <dbReference type="ARBA" id="ARBA00022448"/>
    </source>
</evidence>
<dbReference type="SUPFAM" id="SSF161098">
    <property type="entry name" value="MetI-like"/>
    <property type="match status" value="1"/>
</dbReference>
<comment type="subcellular location">
    <subcellularLocation>
        <location evidence="1 7">Cell membrane</location>
        <topology evidence="1 7">Multi-pass membrane protein</topology>
    </subcellularLocation>
</comment>
<dbReference type="Proteomes" id="UP001596505">
    <property type="component" value="Unassembled WGS sequence"/>
</dbReference>
<dbReference type="RefSeq" id="WP_380967970.1">
    <property type="nucleotide sequence ID" value="NZ_JBHTCO010000020.1"/>
</dbReference>
<dbReference type="CDD" id="cd06261">
    <property type="entry name" value="TM_PBP2"/>
    <property type="match status" value="1"/>
</dbReference>
<keyword evidence="5 7" id="KW-1133">Transmembrane helix</keyword>
<feature type="transmembrane region" description="Helical" evidence="7">
    <location>
        <begin position="176"/>
        <end position="199"/>
    </location>
</feature>
<sequence>MKVEVKPIKTSGLKQRRRRLGTFIGLKKEKITSLCFVLPALVLLIVFWIYPMLHALVLSFQKYNLLNGSSTFVGLENYQSLFSDKEFFKSLIHSFYFAVIVIPIQTAIALGLALLIKNKIRGIGIFRAIYFLPVAVSFAVASTIFKLIYNKNYGLLNSLLVSLGIHPIDFLSNPNLAMIGIIILCIWKAVGFFMLVFLAGLNNIPDELYEAAQIDGANALQKFIYITMPMLKRTTAFVVIITTIDAFKVFVPMYITTDGGGPAGSTENLVLFIYEAAFRLLNIGYAAAAACIFFIIVLIISIIQLKYFRADTD</sequence>
<evidence type="ECO:0000259" key="8">
    <source>
        <dbReference type="PROSITE" id="PS50928"/>
    </source>
</evidence>